<feature type="domain" description="Serine-threonine protein phosphatase N-terminal" evidence="6">
    <location>
        <begin position="6"/>
        <end position="53"/>
    </location>
</feature>
<evidence type="ECO:0000313" key="9">
    <source>
        <dbReference type="Proteomes" id="UP000236291"/>
    </source>
</evidence>
<gene>
    <name evidence="7" type="ORF">L195_g036237</name>
    <name evidence="8" type="ORF">L195_g037527</name>
</gene>
<dbReference type="ExpressionAtlas" id="A0A2K3LSL3">
    <property type="expression patterns" value="baseline"/>
</dbReference>
<dbReference type="GO" id="GO:0004722">
    <property type="term" value="F:protein serine/threonine phosphatase activity"/>
    <property type="evidence" value="ECO:0007669"/>
    <property type="project" value="UniProtKB-EC"/>
</dbReference>
<accession>A0A2K3LSL3</accession>
<comment type="caution">
    <text evidence="8">The sequence shown here is derived from an EMBL/GenBank/DDBJ whole genome shotgun (WGS) entry which is preliminary data.</text>
</comment>
<dbReference type="InterPro" id="IPR029052">
    <property type="entry name" value="Metallo-depent_PP-like"/>
</dbReference>
<dbReference type="Gene3D" id="3.60.21.10">
    <property type="match status" value="1"/>
</dbReference>
<evidence type="ECO:0000313" key="7">
    <source>
        <dbReference type="EMBL" id="PNX80240.1"/>
    </source>
</evidence>
<keyword evidence="4" id="KW-0378">Hydrolase</keyword>
<protein>
    <recommendedName>
        <fullName evidence="2">protein-serine/threonine phosphatase</fullName>
        <ecNumber evidence="2">3.1.3.16</ecNumber>
    </recommendedName>
</protein>
<evidence type="ECO:0000256" key="1">
    <source>
        <dbReference type="ARBA" id="ARBA00001936"/>
    </source>
</evidence>
<name>A0A2K3LSL3_TRIPR</name>
<dbReference type="EC" id="3.1.3.16" evidence="2"/>
<dbReference type="EMBL" id="ASHM01040054">
    <property type="protein sequence ID" value="PNX81507.1"/>
    <property type="molecule type" value="Genomic_DNA"/>
</dbReference>
<evidence type="ECO:0000259" key="6">
    <source>
        <dbReference type="Pfam" id="PF16891"/>
    </source>
</evidence>
<evidence type="ECO:0000256" key="5">
    <source>
        <dbReference type="ARBA" id="ARBA00023211"/>
    </source>
</evidence>
<evidence type="ECO:0000313" key="8">
    <source>
        <dbReference type="EMBL" id="PNX81507.1"/>
    </source>
</evidence>
<comment type="cofactor">
    <cofactor evidence="1">
        <name>Mn(2+)</name>
        <dbReference type="ChEBI" id="CHEBI:29035"/>
    </cofactor>
</comment>
<reference evidence="8 9" key="1">
    <citation type="journal article" date="2014" name="Am. J. Bot.">
        <title>Genome assembly and annotation for red clover (Trifolium pratense; Fabaceae).</title>
        <authorList>
            <person name="Istvanek J."/>
            <person name="Jaros M."/>
            <person name="Krenek A."/>
            <person name="Repkova J."/>
        </authorList>
    </citation>
    <scope>NUCLEOTIDE SEQUENCE [LARGE SCALE GENOMIC DNA]</scope>
    <source>
        <strain evidence="9">cv. Tatra</strain>
        <tissue evidence="8">Young leaves</tissue>
    </source>
</reference>
<dbReference type="AlphaFoldDB" id="A0A2K3LSL3"/>
<evidence type="ECO:0000256" key="4">
    <source>
        <dbReference type="ARBA" id="ARBA00022801"/>
    </source>
</evidence>
<organism evidence="8 9">
    <name type="scientific">Trifolium pratense</name>
    <name type="common">Red clover</name>
    <dbReference type="NCBI Taxonomy" id="57577"/>
    <lineage>
        <taxon>Eukaryota</taxon>
        <taxon>Viridiplantae</taxon>
        <taxon>Streptophyta</taxon>
        <taxon>Embryophyta</taxon>
        <taxon>Tracheophyta</taxon>
        <taxon>Spermatophyta</taxon>
        <taxon>Magnoliopsida</taxon>
        <taxon>eudicotyledons</taxon>
        <taxon>Gunneridae</taxon>
        <taxon>Pentapetalae</taxon>
        <taxon>rosids</taxon>
        <taxon>fabids</taxon>
        <taxon>Fabales</taxon>
        <taxon>Fabaceae</taxon>
        <taxon>Papilionoideae</taxon>
        <taxon>50 kb inversion clade</taxon>
        <taxon>NPAAA clade</taxon>
        <taxon>Hologalegina</taxon>
        <taxon>IRL clade</taxon>
        <taxon>Trifolieae</taxon>
        <taxon>Trifolium</taxon>
    </lineage>
</organism>
<keyword evidence="3" id="KW-0479">Metal-binding</keyword>
<proteinExistence type="predicted"/>
<feature type="non-terminal residue" evidence="8">
    <location>
        <position position="59"/>
    </location>
</feature>
<dbReference type="EMBL" id="ASHM01037560">
    <property type="protein sequence ID" value="PNX80240.1"/>
    <property type="molecule type" value="Genomic_DNA"/>
</dbReference>
<reference evidence="8 9" key="2">
    <citation type="journal article" date="2017" name="Front. Plant Sci.">
        <title>Gene Classification and Mining of Molecular Markers Useful in Red Clover (Trifolium pratense) Breeding.</title>
        <authorList>
            <person name="Istvanek J."/>
            <person name="Dluhosova J."/>
            <person name="Dluhos P."/>
            <person name="Patkova L."/>
            <person name="Nedelnik J."/>
            <person name="Repkova J."/>
        </authorList>
    </citation>
    <scope>NUCLEOTIDE SEQUENCE [LARGE SCALE GENOMIC DNA]</scope>
    <source>
        <strain evidence="9">cv. Tatra</strain>
        <tissue evidence="8">Young leaves</tissue>
    </source>
</reference>
<dbReference type="Proteomes" id="UP000236291">
    <property type="component" value="Unassembled WGS sequence"/>
</dbReference>
<evidence type="ECO:0000256" key="3">
    <source>
        <dbReference type="ARBA" id="ARBA00022723"/>
    </source>
</evidence>
<dbReference type="InterPro" id="IPR031675">
    <property type="entry name" value="STPPase_N"/>
</dbReference>
<dbReference type="GO" id="GO:0046872">
    <property type="term" value="F:metal ion binding"/>
    <property type="evidence" value="ECO:0007669"/>
    <property type="project" value="UniProtKB-KW"/>
</dbReference>
<sequence length="59" mass="6611">MDETVLDDIIRKLVSAKSGRTTKQVHLTEADIRQLCSSAKEIFLSQPNLLELEAPIKIC</sequence>
<dbReference type="Pfam" id="PF16891">
    <property type="entry name" value="STPPase_N"/>
    <property type="match status" value="1"/>
</dbReference>
<keyword evidence="5" id="KW-0464">Manganese</keyword>
<evidence type="ECO:0000256" key="2">
    <source>
        <dbReference type="ARBA" id="ARBA00013081"/>
    </source>
</evidence>
<dbReference type="SUPFAM" id="SSF56300">
    <property type="entry name" value="Metallo-dependent phosphatases"/>
    <property type="match status" value="1"/>
</dbReference>